<evidence type="ECO:0000256" key="4">
    <source>
        <dbReference type="ARBA" id="ARBA00022573"/>
    </source>
</evidence>
<evidence type="ECO:0000259" key="8">
    <source>
        <dbReference type="Pfam" id="PF01656"/>
    </source>
</evidence>
<evidence type="ECO:0000256" key="6">
    <source>
        <dbReference type="ARBA" id="ARBA00025166"/>
    </source>
</evidence>
<dbReference type="eggNOG" id="COG1492">
    <property type="taxonomic scope" value="Bacteria"/>
</dbReference>
<gene>
    <name evidence="7" type="primary">cobQ</name>
    <name evidence="10" type="ORF">RSPPHO_00442</name>
</gene>
<keyword evidence="10" id="KW-0436">Ligase</keyword>
<reference evidence="10 11" key="1">
    <citation type="submission" date="2012-02" db="EMBL/GenBank/DDBJ databases">
        <title>Shotgun genome sequence of Phaeospirillum photometricum DSM 122.</title>
        <authorList>
            <person name="Duquesne K."/>
            <person name="Sturgis J."/>
        </authorList>
    </citation>
    <scope>NUCLEOTIDE SEQUENCE [LARGE SCALE GENOMIC DNA]</scope>
    <source>
        <strain evidence="11">DSM122</strain>
    </source>
</reference>
<dbReference type="HAMAP" id="MF_00028">
    <property type="entry name" value="CobQ"/>
    <property type="match status" value="1"/>
</dbReference>
<comment type="function">
    <text evidence="6 7">Catalyzes amidations at positions B, D, E, and G on adenosylcobyrinic A,C-diamide. NH(2) groups are provided by glutamine, and one molecule of ATP is hydrogenolyzed for each amidation.</text>
</comment>
<evidence type="ECO:0000256" key="3">
    <source>
        <dbReference type="ARBA" id="ARBA00019833"/>
    </source>
</evidence>
<evidence type="ECO:0000256" key="7">
    <source>
        <dbReference type="HAMAP-Rule" id="MF_00028"/>
    </source>
</evidence>
<evidence type="ECO:0000256" key="1">
    <source>
        <dbReference type="ARBA" id="ARBA00004953"/>
    </source>
</evidence>
<dbReference type="InterPro" id="IPR029062">
    <property type="entry name" value="Class_I_gatase-like"/>
</dbReference>
<accession>H6SNZ6</accession>
<dbReference type="EMBL" id="HE663493">
    <property type="protein sequence ID" value="CCG07068.1"/>
    <property type="molecule type" value="Genomic_DNA"/>
</dbReference>
<feature type="active site" evidence="7">
    <location>
        <position position="438"/>
    </location>
</feature>
<dbReference type="GO" id="GO:0009236">
    <property type="term" value="P:cobalamin biosynthetic process"/>
    <property type="evidence" value="ECO:0007669"/>
    <property type="project" value="UniProtKB-UniRule"/>
</dbReference>
<evidence type="ECO:0000256" key="2">
    <source>
        <dbReference type="ARBA" id="ARBA00006205"/>
    </source>
</evidence>
<dbReference type="Proteomes" id="UP000033220">
    <property type="component" value="Chromosome DSM 122"/>
</dbReference>
<feature type="domain" description="CobQ/CobB/MinD/ParA nucleotide binding" evidence="8">
    <location>
        <begin position="7"/>
        <end position="241"/>
    </location>
</feature>
<dbReference type="InterPro" id="IPR027417">
    <property type="entry name" value="P-loop_NTPase"/>
</dbReference>
<dbReference type="HOGENOM" id="CLU_019250_2_2_5"/>
<dbReference type="SUPFAM" id="SSF52317">
    <property type="entry name" value="Class I glutamine amidotransferase-like"/>
    <property type="match status" value="1"/>
</dbReference>
<dbReference type="SUPFAM" id="SSF52540">
    <property type="entry name" value="P-loop containing nucleoside triphosphate hydrolases"/>
    <property type="match status" value="1"/>
</dbReference>
<evidence type="ECO:0000313" key="10">
    <source>
        <dbReference type="EMBL" id="CCG07068.1"/>
    </source>
</evidence>
<dbReference type="CDD" id="cd05389">
    <property type="entry name" value="CobQ_N"/>
    <property type="match status" value="1"/>
</dbReference>
<dbReference type="Pfam" id="PF07685">
    <property type="entry name" value="GATase_3"/>
    <property type="match status" value="1"/>
</dbReference>
<evidence type="ECO:0000313" key="11">
    <source>
        <dbReference type="Proteomes" id="UP000033220"/>
    </source>
</evidence>
<dbReference type="InterPro" id="IPR004459">
    <property type="entry name" value="CobQ_synth"/>
</dbReference>
<comment type="pathway">
    <text evidence="1 7">Cofactor biosynthesis; adenosylcobalamin biosynthesis.</text>
</comment>
<dbReference type="PANTHER" id="PTHR21343:SF1">
    <property type="entry name" value="COBYRIC ACID SYNTHASE"/>
    <property type="match status" value="1"/>
</dbReference>
<comment type="similarity">
    <text evidence="2 7">Belongs to the CobB/CobQ family. CobQ subfamily.</text>
</comment>
<dbReference type="CDD" id="cd01750">
    <property type="entry name" value="GATase1_CobQ"/>
    <property type="match status" value="1"/>
</dbReference>
<dbReference type="NCBIfam" id="TIGR00313">
    <property type="entry name" value="cobQ"/>
    <property type="match status" value="1"/>
</dbReference>
<keyword evidence="11" id="KW-1185">Reference proteome</keyword>
<dbReference type="NCBIfam" id="NF001989">
    <property type="entry name" value="PRK00784.1"/>
    <property type="match status" value="1"/>
</dbReference>
<dbReference type="UniPathway" id="UPA00148"/>
<dbReference type="PROSITE" id="PS51274">
    <property type="entry name" value="GATASE_COBBQ"/>
    <property type="match status" value="1"/>
</dbReference>
<dbReference type="PANTHER" id="PTHR21343">
    <property type="entry name" value="DETHIOBIOTIN SYNTHETASE"/>
    <property type="match status" value="1"/>
</dbReference>
<keyword evidence="4 7" id="KW-0169">Cobalamin biosynthesis</keyword>
<feature type="active site" description="Nucleophile" evidence="7">
    <location>
        <position position="336"/>
    </location>
</feature>
<keyword evidence="5 7" id="KW-0315">Glutamine amidotransferase</keyword>
<dbReference type="STRING" id="1150469.RSPPHO_00442"/>
<evidence type="ECO:0000259" key="9">
    <source>
        <dbReference type="Pfam" id="PF07685"/>
    </source>
</evidence>
<dbReference type="GO" id="GO:0016874">
    <property type="term" value="F:ligase activity"/>
    <property type="evidence" value="ECO:0007669"/>
    <property type="project" value="UniProtKB-KW"/>
</dbReference>
<evidence type="ECO:0000256" key="5">
    <source>
        <dbReference type="ARBA" id="ARBA00022962"/>
    </source>
</evidence>
<dbReference type="GO" id="GO:0015420">
    <property type="term" value="F:ABC-type vitamin B12 transporter activity"/>
    <property type="evidence" value="ECO:0007669"/>
    <property type="project" value="UniProtKB-UniRule"/>
</dbReference>
<dbReference type="Gene3D" id="3.40.50.300">
    <property type="entry name" value="P-loop containing nucleotide triphosphate hydrolases"/>
    <property type="match status" value="1"/>
</dbReference>
<dbReference type="PATRIC" id="fig|1150469.3.peg.520"/>
<dbReference type="KEGG" id="rpm:RSPPHO_00442"/>
<dbReference type="Pfam" id="PF01656">
    <property type="entry name" value="CbiA"/>
    <property type="match status" value="1"/>
</dbReference>
<dbReference type="InterPro" id="IPR033949">
    <property type="entry name" value="CobQ_GATase1"/>
</dbReference>
<protein>
    <recommendedName>
        <fullName evidence="3 7">Cobyric acid synthase</fullName>
    </recommendedName>
</protein>
<name>H6SNZ6_PARPM</name>
<sequence length="497" mass="52677">MRKPRCLMIQGTGSDVGKSLLVAGLARAFARRGLAVRPFKAQNISNNSAVTADTPPGEIGRAQALQARACKVPPSLHMNPVLLKPQAGVGSQVVLQGRVIGRCKARDYPLMRDQLMPGVLDSLARLGREADLILVEGAGSPVEMHLRAADIVNMALANAADLPVLLLGDIDRGGVLAALIGTHALLTPAERGRVKGYLINKFRGDLALFEPACEIITRQTGWPCQGVVRWHAGAADFPAEDTQALVRPPAGEAPVRIVVPRLPHLANFDDIDPLRAEPEVALRWIDPGRPLPRDADVILLPGSKATLSDLRALRDQGWDLDIQAHVRQGGRVVGVCGGYQMLGHVVRDPEGIEGPPGAVPGLGLLDLDTTIGPSKTLLALDAVDETSGCRVTGYEMHMGVTGGGGLERPWLRLLSSGGAPRPEGAVSADGRVRGSYVHGLFASAEFRAHWLASLGAAAVLADQAVRLEIALETWADHLEVCLDLDAFLALSRPMALG</sequence>
<feature type="domain" description="CobB/CobQ-like glutamine amidotransferase" evidence="9">
    <location>
        <begin position="256"/>
        <end position="445"/>
    </location>
</feature>
<dbReference type="InterPro" id="IPR002586">
    <property type="entry name" value="CobQ/CobB/MinD/ParA_Nub-bd_dom"/>
</dbReference>
<organism evidence="10 11">
    <name type="scientific">Pararhodospirillum photometricum DSM 122</name>
    <dbReference type="NCBI Taxonomy" id="1150469"/>
    <lineage>
        <taxon>Bacteria</taxon>
        <taxon>Pseudomonadati</taxon>
        <taxon>Pseudomonadota</taxon>
        <taxon>Alphaproteobacteria</taxon>
        <taxon>Rhodospirillales</taxon>
        <taxon>Rhodospirillaceae</taxon>
        <taxon>Pararhodospirillum</taxon>
    </lineage>
</organism>
<dbReference type="AlphaFoldDB" id="H6SNZ6"/>
<proteinExistence type="inferred from homology"/>
<dbReference type="InterPro" id="IPR047045">
    <property type="entry name" value="CobQ_N"/>
</dbReference>
<dbReference type="InterPro" id="IPR011698">
    <property type="entry name" value="GATase_3"/>
</dbReference>
<dbReference type="Gene3D" id="3.40.50.880">
    <property type="match status" value="1"/>
</dbReference>